<dbReference type="PRINTS" id="PR00111">
    <property type="entry name" value="ABHYDROLASE"/>
</dbReference>
<dbReference type="Gene3D" id="3.40.50.1820">
    <property type="entry name" value="alpha/beta hydrolase"/>
    <property type="match status" value="1"/>
</dbReference>
<dbReference type="InterPro" id="IPR050228">
    <property type="entry name" value="Carboxylesterase_BioH"/>
</dbReference>
<dbReference type="Proteomes" id="UP001595660">
    <property type="component" value="Unassembled WGS sequence"/>
</dbReference>
<dbReference type="PANTHER" id="PTHR43194">
    <property type="entry name" value="HYDROLASE ALPHA/BETA FOLD FAMILY"/>
    <property type="match status" value="1"/>
</dbReference>
<dbReference type="PANTHER" id="PTHR43194:SF2">
    <property type="entry name" value="PEROXISOMAL MEMBRANE PROTEIN LPX1"/>
    <property type="match status" value="1"/>
</dbReference>
<reference evidence="2 3" key="1">
    <citation type="journal article" date="2019" name="Int. J. Syst. Evol. Microbiol.">
        <title>The Global Catalogue of Microorganisms (GCM) 10K type strain sequencing project: providing services to taxonomists for standard genome sequencing and annotation.</title>
        <authorList>
            <consortium name="The Broad Institute Genomics Platform"/>
            <consortium name="The Broad Institute Genome Sequencing Center for Infectious Disease"/>
            <person name="Wu L."/>
            <person name="Ma J."/>
        </authorList>
    </citation>
    <scope>NUCLEOTIDE SEQUENCE [LARGE SCALE GENOMIC DNA]</scope>
    <source>
        <strain evidence="2 3">CGMCC 1.12562</strain>
    </source>
</reference>
<dbReference type="AlphaFoldDB" id="A0ABD5NDN0"/>
<dbReference type="SUPFAM" id="SSF53474">
    <property type="entry name" value="alpha/beta-Hydrolases"/>
    <property type="match status" value="1"/>
</dbReference>
<name>A0ABD5NDN0_9EURY</name>
<evidence type="ECO:0000313" key="2">
    <source>
        <dbReference type="EMBL" id="MFC3477297.1"/>
    </source>
</evidence>
<dbReference type="GeneID" id="69116777"/>
<proteinExistence type="predicted"/>
<keyword evidence="2" id="KW-0378">Hydrolase</keyword>
<accession>A0ABD5NDN0</accession>
<evidence type="ECO:0000313" key="3">
    <source>
        <dbReference type="Proteomes" id="UP001595660"/>
    </source>
</evidence>
<feature type="domain" description="AB hydrolase-1" evidence="1">
    <location>
        <begin position="65"/>
        <end position="312"/>
    </location>
</feature>
<protein>
    <submittedName>
        <fullName evidence="2">Alpha/beta fold hydrolase</fullName>
    </submittedName>
</protein>
<dbReference type="GO" id="GO:0016787">
    <property type="term" value="F:hydrolase activity"/>
    <property type="evidence" value="ECO:0007669"/>
    <property type="project" value="UniProtKB-KW"/>
</dbReference>
<comment type="caution">
    <text evidence="2">The sequence shown here is derived from an EMBL/GenBank/DDBJ whole genome shotgun (WGS) entry which is preliminary data.</text>
</comment>
<dbReference type="RefSeq" id="WP_232571570.1">
    <property type="nucleotide sequence ID" value="NZ_CP089466.1"/>
</dbReference>
<keyword evidence="3" id="KW-1185">Reference proteome</keyword>
<evidence type="ECO:0000259" key="1">
    <source>
        <dbReference type="Pfam" id="PF12697"/>
    </source>
</evidence>
<gene>
    <name evidence="2" type="ORF">ACFOKC_06120</name>
</gene>
<dbReference type="Pfam" id="PF12697">
    <property type="entry name" value="Abhydrolase_6"/>
    <property type="match status" value="1"/>
</dbReference>
<sequence>MASDEAALAGRTPEGWSTEAERRYADAQARLAEHCGVDVASRTVDTESAGRIHFLEAGDPDGEPVVFLHGVSTTAATWLPMLSALADDYRLVVPDRPGRGLSNSAKYTNKHLRSFMTAYLADLFDELGLDSPHVVGNSLGGQQAFLLALDHQRVDRLCLVGAPGGVSKEFSALWKLMTVRGVNRVLYWLNSLGDAEENARESTAELLVADDSAVPEPFYDVLAAASGMDAQQWSLRSLQTAQGSFGRMHDLFDLTDELPGIERPTCFVWGTEDSFWKPEVGRPVADSMPDAAFHELDGYGHMPWLDPGDETEERVRAFLDG</sequence>
<dbReference type="InterPro" id="IPR000073">
    <property type="entry name" value="AB_hydrolase_1"/>
</dbReference>
<dbReference type="EMBL" id="JBHRWN010000002">
    <property type="protein sequence ID" value="MFC3477297.1"/>
    <property type="molecule type" value="Genomic_DNA"/>
</dbReference>
<dbReference type="InterPro" id="IPR029058">
    <property type="entry name" value="AB_hydrolase_fold"/>
</dbReference>
<organism evidence="2 3">
    <name type="scientific">Halobacterium litoreum</name>
    <dbReference type="NCBI Taxonomy" id="2039234"/>
    <lineage>
        <taxon>Archaea</taxon>
        <taxon>Methanobacteriati</taxon>
        <taxon>Methanobacteriota</taxon>
        <taxon>Stenosarchaea group</taxon>
        <taxon>Halobacteria</taxon>
        <taxon>Halobacteriales</taxon>
        <taxon>Halobacteriaceae</taxon>
        <taxon>Halobacterium</taxon>
    </lineage>
</organism>